<evidence type="ECO:0000256" key="1">
    <source>
        <dbReference type="SAM" id="MobiDB-lite"/>
    </source>
</evidence>
<dbReference type="Proteomes" id="UP000822688">
    <property type="component" value="Chromosome 12"/>
</dbReference>
<accession>A0A8T0G931</accession>
<sequence>MVAPLILKVVAFSLAKKVVVFLVAKLYGFPKLYRRASEFNHYINRDNPKRREKFQNRLQFLFRLPSHIYESVQRWRGVQPPQGPPSSAAGHSHGTTSSHSQHTQVREIHTRSSTSRVISSLNVPNPASSLSGFGSISQSIRSHLLGLGESRASRTRAFSVSRILPFGVSSLISPKVESEGLQACSTHFSATGSIDSHISQTKTSLQISQSGPIWIAPDSNLSLLKESSITSASETMVSTIDESRNASASCVGLSLIL</sequence>
<feature type="compositionally biased region" description="Low complexity" evidence="1">
    <location>
        <begin position="86"/>
        <end position="103"/>
    </location>
</feature>
<dbReference type="EMBL" id="CM026433">
    <property type="protein sequence ID" value="KAG0553782.1"/>
    <property type="molecule type" value="Genomic_DNA"/>
</dbReference>
<evidence type="ECO:0000313" key="2">
    <source>
        <dbReference type="EMBL" id="KAG0553782.1"/>
    </source>
</evidence>
<comment type="caution">
    <text evidence="2">The sequence shown here is derived from an EMBL/GenBank/DDBJ whole genome shotgun (WGS) entry which is preliminary data.</text>
</comment>
<feature type="region of interest" description="Disordered" evidence="1">
    <location>
        <begin position="76"/>
        <end position="120"/>
    </location>
</feature>
<gene>
    <name evidence="2" type="ORF">KC19_12G038600</name>
</gene>
<keyword evidence="3" id="KW-1185">Reference proteome</keyword>
<reference evidence="2" key="1">
    <citation type="submission" date="2020-06" db="EMBL/GenBank/DDBJ databases">
        <title>WGS assembly of Ceratodon purpureus strain R40.</title>
        <authorList>
            <person name="Carey S.B."/>
            <person name="Jenkins J."/>
            <person name="Shu S."/>
            <person name="Lovell J.T."/>
            <person name="Sreedasyam A."/>
            <person name="Maumus F."/>
            <person name="Tiley G.P."/>
            <person name="Fernandez-Pozo N."/>
            <person name="Barry K."/>
            <person name="Chen C."/>
            <person name="Wang M."/>
            <person name="Lipzen A."/>
            <person name="Daum C."/>
            <person name="Saski C.A."/>
            <person name="Payton A.C."/>
            <person name="Mcbreen J.C."/>
            <person name="Conrad R.E."/>
            <person name="Kollar L.M."/>
            <person name="Olsson S."/>
            <person name="Huttunen S."/>
            <person name="Landis J.B."/>
            <person name="Wickett N.J."/>
            <person name="Johnson M.G."/>
            <person name="Rensing S.A."/>
            <person name="Grimwood J."/>
            <person name="Schmutz J."/>
            <person name="Mcdaniel S.F."/>
        </authorList>
    </citation>
    <scope>NUCLEOTIDE SEQUENCE</scope>
    <source>
        <strain evidence="2">R40</strain>
    </source>
</reference>
<evidence type="ECO:0000313" key="3">
    <source>
        <dbReference type="Proteomes" id="UP000822688"/>
    </source>
</evidence>
<protein>
    <submittedName>
        <fullName evidence="2">Uncharacterized protein</fullName>
    </submittedName>
</protein>
<feature type="compositionally biased region" description="Polar residues" evidence="1">
    <location>
        <begin position="111"/>
        <end position="120"/>
    </location>
</feature>
<dbReference type="AlphaFoldDB" id="A0A8T0G931"/>
<proteinExistence type="predicted"/>
<organism evidence="2 3">
    <name type="scientific">Ceratodon purpureus</name>
    <name type="common">Fire moss</name>
    <name type="synonym">Dicranum purpureum</name>
    <dbReference type="NCBI Taxonomy" id="3225"/>
    <lineage>
        <taxon>Eukaryota</taxon>
        <taxon>Viridiplantae</taxon>
        <taxon>Streptophyta</taxon>
        <taxon>Embryophyta</taxon>
        <taxon>Bryophyta</taxon>
        <taxon>Bryophytina</taxon>
        <taxon>Bryopsida</taxon>
        <taxon>Dicranidae</taxon>
        <taxon>Pseudoditrichales</taxon>
        <taxon>Ditrichaceae</taxon>
        <taxon>Ceratodon</taxon>
    </lineage>
</organism>
<name>A0A8T0G931_CERPU</name>